<sequence length="568" mass="62740">MFGGHNLFGLLSYLSVPGRLWILLPAGVLCITASWGAVQIIVLLPAAVCVVAIRCPDCGKTPVPYPLSTTPTCGHQSYKIRCDMGVLKFDTVNNTYPIISISPKNQRLVIGQSHLLPNTCVMADFVTQGIQLNNSLPFTITLSNSVFFFNYLKKARAKRKLLVAITICSGGTIFGAAVFAITMFISRQRIKAARRRLSLERQKIVKSSGGGKSSNIFTSKEIKKATNNFSSSGLLGVGGFGEVYKGVLDDGTPVAVKCAKHGNTKSIDQVLNEVRILCQVNHKNLVHLLGCCVELKQPFLVYEYIPNGSLYDHLHGQNKRPLTWSQRLAIAHDTAEGLAYLHFLASPQIYHCDVKSSNILLDDRMRAKVADFGLSRLAQSDSDVTHVTTSAQGTLGYLDPHYYWSCQVTDKSDVYSFGVLLLEILTCQKVIDFDRPADDVNLVAYIKRIVNGERLVDAIDQSLKIHATSLEIDAMIAFGLLAMSCLEEHRENRPSMKHASEEIEYIMGIVATKSQDHDMDRSEDRGDQLLSALYIATLRRSNLSNNGIVLETNREDDGEEHDLTGQIE</sequence>
<evidence type="ECO:0000313" key="2">
    <source>
        <dbReference type="Proteomes" id="UP001055811"/>
    </source>
</evidence>
<protein>
    <submittedName>
        <fullName evidence="1">Uncharacterized protein</fullName>
    </submittedName>
</protein>
<organism evidence="1 2">
    <name type="scientific">Cichorium intybus</name>
    <name type="common">Chicory</name>
    <dbReference type="NCBI Taxonomy" id="13427"/>
    <lineage>
        <taxon>Eukaryota</taxon>
        <taxon>Viridiplantae</taxon>
        <taxon>Streptophyta</taxon>
        <taxon>Embryophyta</taxon>
        <taxon>Tracheophyta</taxon>
        <taxon>Spermatophyta</taxon>
        <taxon>Magnoliopsida</taxon>
        <taxon>eudicotyledons</taxon>
        <taxon>Gunneridae</taxon>
        <taxon>Pentapetalae</taxon>
        <taxon>asterids</taxon>
        <taxon>campanulids</taxon>
        <taxon>Asterales</taxon>
        <taxon>Asteraceae</taxon>
        <taxon>Cichorioideae</taxon>
        <taxon>Cichorieae</taxon>
        <taxon>Cichoriinae</taxon>
        <taxon>Cichorium</taxon>
    </lineage>
</organism>
<reference evidence="1 2" key="2">
    <citation type="journal article" date="2022" name="Mol. Ecol. Resour.">
        <title>The genomes of chicory, endive, great burdock and yacon provide insights into Asteraceae paleo-polyploidization history and plant inulin production.</title>
        <authorList>
            <person name="Fan W."/>
            <person name="Wang S."/>
            <person name="Wang H."/>
            <person name="Wang A."/>
            <person name="Jiang F."/>
            <person name="Liu H."/>
            <person name="Zhao H."/>
            <person name="Xu D."/>
            <person name="Zhang Y."/>
        </authorList>
    </citation>
    <scope>NUCLEOTIDE SEQUENCE [LARGE SCALE GENOMIC DNA]</scope>
    <source>
        <strain evidence="2">cv. Punajuju</strain>
        <tissue evidence="1">Leaves</tissue>
    </source>
</reference>
<dbReference type="EMBL" id="CM042014">
    <property type="protein sequence ID" value="KAI3721231.1"/>
    <property type="molecule type" value="Genomic_DNA"/>
</dbReference>
<keyword evidence="2" id="KW-1185">Reference proteome</keyword>
<dbReference type="Proteomes" id="UP001055811">
    <property type="component" value="Linkage Group LG06"/>
</dbReference>
<gene>
    <name evidence="1" type="ORF">L2E82_32237</name>
</gene>
<name>A0ACB9BHF6_CICIN</name>
<evidence type="ECO:0000313" key="1">
    <source>
        <dbReference type="EMBL" id="KAI3721231.1"/>
    </source>
</evidence>
<proteinExistence type="predicted"/>
<comment type="caution">
    <text evidence="1">The sequence shown here is derived from an EMBL/GenBank/DDBJ whole genome shotgun (WGS) entry which is preliminary data.</text>
</comment>
<accession>A0ACB9BHF6</accession>
<reference evidence="2" key="1">
    <citation type="journal article" date="2022" name="Mol. Ecol. Resour.">
        <title>The genomes of chicory, endive, great burdock and yacon provide insights into Asteraceae palaeo-polyploidization history and plant inulin production.</title>
        <authorList>
            <person name="Fan W."/>
            <person name="Wang S."/>
            <person name="Wang H."/>
            <person name="Wang A."/>
            <person name="Jiang F."/>
            <person name="Liu H."/>
            <person name="Zhao H."/>
            <person name="Xu D."/>
            <person name="Zhang Y."/>
        </authorList>
    </citation>
    <scope>NUCLEOTIDE SEQUENCE [LARGE SCALE GENOMIC DNA]</scope>
    <source>
        <strain evidence="2">cv. Punajuju</strain>
    </source>
</reference>